<evidence type="ECO:0000313" key="2">
    <source>
        <dbReference type="EMBL" id="QDV26632.1"/>
    </source>
</evidence>
<dbReference type="AlphaFoldDB" id="A0A518GDG0"/>
<reference evidence="2 3" key="1">
    <citation type="submission" date="2019-02" db="EMBL/GenBank/DDBJ databases">
        <title>Deep-cultivation of Planctomycetes and their phenomic and genomic characterization uncovers novel biology.</title>
        <authorList>
            <person name="Wiegand S."/>
            <person name="Jogler M."/>
            <person name="Boedeker C."/>
            <person name="Pinto D."/>
            <person name="Vollmers J."/>
            <person name="Rivas-Marin E."/>
            <person name="Kohn T."/>
            <person name="Peeters S.H."/>
            <person name="Heuer A."/>
            <person name="Rast P."/>
            <person name="Oberbeckmann S."/>
            <person name="Bunk B."/>
            <person name="Jeske O."/>
            <person name="Meyerdierks A."/>
            <person name="Storesund J.E."/>
            <person name="Kallscheuer N."/>
            <person name="Luecker S."/>
            <person name="Lage O.M."/>
            <person name="Pohl T."/>
            <person name="Merkel B.J."/>
            <person name="Hornburger P."/>
            <person name="Mueller R.-W."/>
            <person name="Bruemmer F."/>
            <person name="Labrenz M."/>
            <person name="Spormann A.M."/>
            <person name="Op den Camp H."/>
            <person name="Overmann J."/>
            <person name="Amann R."/>
            <person name="Jetten M.S.M."/>
            <person name="Mascher T."/>
            <person name="Medema M.H."/>
            <person name="Devos D.P."/>
            <person name="Kaster A.-K."/>
            <person name="Ovreas L."/>
            <person name="Rohde M."/>
            <person name="Galperin M.Y."/>
            <person name="Jogler C."/>
        </authorList>
    </citation>
    <scope>NUCLEOTIDE SEQUENCE [LARGE SCALE GENOMIC DNA]</scope>
    <source>
        <strain evidence="2 3">Q31a</strain>
    </source>
</reference>
<protein>
    <submittedName>
        <fullName evidence="2">Uncharacterized protein</fullName>
    </submittedName>
</protein>
<gene>
    <name evidence="2" type="ORF">Q31a_50060</name>
</gene>
<sequence length="38" mass="4230">MQVEQLPPRRGPTRQIAELGSPARKAGGRGMEKLDLER</sequence>
<evidence type="ECO:0000256" key="1">
    <source>
        <dbReference type="SAM" id="MobiDB-lite"/>
    </source>
</evidence>
<feature type="region of interest" description="Disordered" evidence="1">
    <location>
        <begin position="1"/>
        <end position="38"/>
    </location>
</feature>
<dbReference type="Proteomes" id="UP000318017">
    <property type="component" value="Chromosome"/>
</dbReference>
<evidence type="ECO:0000313" key="3">
    <source>
        <dbReference type="Proteomes" id="UP000318017"/>
    </source>
</evidence>
<organism evidence="2 3">
    <name type="scientific">Aureliella helgolandensis</name>
    <dbReference type="NCBI Taxonomy" id="2527968"/>
    <lineage>
        <taxon>Bacteria</taxon>
        <taxon>Pseudomonadati</taxon>
        <taxon>Planctomycetota</taxon>
        <taxon>Planctomycetia</taxon>
        <taxon>Pirellulales</taxon>
        <taxon>Pirellulaceae</taxon>
        <taxon>Aureliella</taxon>
    </lineage>
</organism>
<dbReference type="EMBL" id="CP036298">
    <property type="protein sequence ID" value="QDV26632.1"/>
    <property type="molecule type" value="Genomic_DNA"/>
</dbReference>
<dbReference type="KEGG" id="ahel:Q31a_50060"/>
<keyword evidence="3" id="KW-1185">Reference proteome</keyword>
<proteinExistence type="predicted"/>
<accession>A0A518GDG0</accession>
<name>A0A518GDG0_9BACT</name>